<proteinExistence type="predicted"/>
<dbReference type="PIRSF" id="PIRSF038984">
    <property type="entry name" value="FAD_binding_protein"/>
    <property type="match status" value="1"/>
</dbReference>
<dbReference type="Gene3D" id="3.30.70.2700">
    <property type="match status" value="1"/>
</dbReference>
<sequence>MLRLTELRLPLGHEPELLRAAILARLGIADEALLDVTVFRRGHDARKPRAIMWVYTLDLTLADETAVLARHRGDANLRPAPDTRYRFVARAPGGAPEEAARPVVIGAGPCGLLAALVLAQMGFRPIILERGKLVRERTKDTWGLWRRGVLIPESNVQFGEGGAGTFSDGKLYSQIKDPRHYGRKVLTEFVEAGAPEEILYVSRPHIGTFRLVSMVESIRAEIERLGGEYRFGTKVAGLQLGAGRQVEGVVLEGGEVIATKSVVLAIGHSARDSFVMLRDAGVHLEQKPFSIGVRIEHPQGMIDRLRWGPNAGNPLLGAADYKLVHHASNGRSVYSFCMCPGGTVVAATSEPGRVVTNGMSQYSRAERNANAGIVVGISPADYPGDVLAGVDFQRRLESAAFLAGGGDYRAPGQLVGDFLAGRPSTALGEVLPSYKPGVTPTDLSLCLPDFVVAAMREALLAFDRQMPGFARPDAVMTGVETRTSSPIRIRRGWDFQSLNTPGLFPAGEGAGYAGGILSAGVDGIRVAEALALLATGQEVPREMSRGVEASETTYG</sequence>
<dbReference type="Gene3D" id="3.50.50.60">
    <property type="entry name" value="FAD/NAD(P)-binding domain"/>
    <property type="match status" value="2"/>
</dbReference>
<dbReference type="InterPro" id="IPR049516">
    <property type="entry name" value="FAD-depend_C"/>
</dbReference>
<dbReference type="EMBL" id="JAETWB010000009">
    <property type="protein sequence ID" value="MBL6079914.1"/>
    <property type="molecule type" value="Genomic_DNA"/>
</dbReference>
<dbReference type="InterPro" id="IPR028348">
    <property type="entry name" value="FAD-binding_protein"/>
</dbReference>
<gene>
    <name evidence="2" type="ORF">JMJ56_17990</name>
</gene>
<reference evidence="2 3" key="1">
    <citation type="submission" date="2021-01" db="EMBL/GenBank/DDBJ databases">
        <title>Belnapia mucosa sp. nov. and Belnapia arida sp. nov., isolated from the Tabernas Desert (Almeria, Spain).</title>
        <authorList>
            <person name="Molina-Menor E."/>
            <person name="Vidal-Verdu A."/>
            <person name="Calonge A."/>
            <person name="Satari L."/>
            <person name="Pereto J."/>
            <person name="Porcar M."/>
        </authorList>
    </citation>
    <scope>NUCLEOTIDE SEQUENCE [LARGE SCALE GENOMIC DNA]</scope>
    <source>
        <strain evidence="2 3">T18</strain>
    </source>
</reference>
<dbReference type="RefSeq" id="WP_202833151.1">
    <property type="nucleotide sequence ID" value="NZ_JAETWB010000009.1"/>
</dbReference>
<dbReference type="Pfam" id="PF21688">
    <property type="entry name" value="FAD-depend_C"/>
    <property type="match status" value="1"/>
</dbReference>
<protein>
    <submittedName>
        <fullName evidence="2">NAD(P)/FAD-dependent oxidoreductase</fullName>
    </submittedName>
</protein>
<accession>A0ABS1U7K0</accession>
<feature type="domain" description="FAD-dependent protein C-terminal" evidence="1">
    <location>
        <begin position="288"/>
        <end position="483"/>
    </location>
</feature>
<evidence type="ECO:0000313" key="3">
    <source>
        <dbReference type="Proteomes" id="UP000660885"/>
    </source>
</evidence>
<dbReference type="PANTHER" id="PTHR42842:SF3">
    <property type="entry name" value="FAD_NAD(P)-BINDING OXIDOREDUCTASE FAMILY PROTEIN"/>
    <property type="match status" value="1"/>
</dbReference>
<name>A0ABS1U7K0_9PROT</name>
<comment type="caution">
    <text evidence="2">The sequence shown here is derived from an EMBL/GenBank/DDBJ whole genome shotgun (WGS) entry which is preliminary data.</text>
</comment>
<keyword evidence="3" id="KW-1185">Reference proteome</keyword>
<evidence type="ECO:0000313" key="2">
    <source>
        <dbReference type="EMBL" id="MBL6079914.1"/>
    </source>
</evidence>
<dbReference type="Proteomes" id="UP000660885">
    <property type="component" value="Unassembled WGS sequence"/>
</dbReference>
<dbReference type="InterPro" id="IPR036188">
    <property type="entry name" value="FAD/NAD-bd_sf"/>
</dbReference>
<organism evidence="2 3">
    <name type="scientific">Belnapia arida</name>
    <dbReference type="NCBI Taxonomy" id="2804533"/>
    <lineage>
        <taxon>Bacteria</taxon>
        <taxon>Pseudomonadati</taxon>
        <taxon>Pseudomonadota</taxon>
        <taxon>Alphaproteobacteria</taxon>
        <taxon>Acetobacterales</taxon>
        <taxon>Roseomonadaceae</taxon>
        <taxon>Belnapia</taxon>
    </lineage>
</organism>
<dbReference type="PANTHER" id="PTHR42842">
    <property type="entry name" value="FAD/NAD(P)-BINDING OXIDOREDUCTASE"/>
    <property type="match status" value="1"/>
</dbReference>
<evidence type="ECO:0000259" key="1">
    <source>
        <dbReference type="Pfam" id="PF21688"/>
    </source>
</evidence>
<dbReference type="SUPFAM" id="SSF51905">
    <property type="entry name" value="FAD/NAD(P)-binding domain"/>
    <property type="match status" value="1"/>
</dbReference>